<dbReference type="CDD" id="cd22366">
    <property type="entry name" value="XisH-like"/>
    <property type="match status" value="1"/>
</dbReference>
<dbReference type="Proteomes" id="UP000321223">
    <property type="component" value="Unassembled WGS sequence"/>
</dbReference>
<accession>A0A510PH58</accession>
<comment type="caution">
    <text evidence="1">The sequence shown here is derived from an EMBL/GenBank/DDBJ whole genome shotgun (WGS) entry which is preliminary data.</text>
</comment>
<dbReference type="Gene3D" id="3.40.1350.10">
    <property type="match status" value="1"/>
</dbReference>
<evidence type="ECO:0000313" key="1">
    <source>
        <dbReference type="EMBL" id="GCA92783.1"/>
    </source>
</evidence>
<evidence type="ECO:0000313" key="2">
    <source>
        <dbReference type="Proteomes" id="UP000321223"/>
    </source>
</evidence>
<dbReference type="RefSeq" id="WP_002776212.1">
    <property type="nucleotide sequence ID" value="NZ_BHVU01000062.1"/>
</dbReference>
<protein>
    <submittedName>
        <fullName evidence="1">Fatty-acid oxidation protein subunit alpha</fullName>
    </submittedName>
</protein>
<reference evidence="1 2" key="1">
    <citation type="journal article" date="2019" name="Appl. Environ. Microbiol.">
        <title>Co-occurrence of broad and narrow host-range viruses infecting the toxic bloom-forming cyanobacterium Microcystis aeruginosa.</title>
        <authorList>
            <person name="Morimoto D."/>
            <person name="Tominaga K."/>
            <person name="Nishimura Y."/>
            <person name="Yoshida N."/>
            <person name="Kimura S."/>
            <person name="Sako Y."/>
            <person name="Yoshida T."/>
        </authorList>
    </citation>
    <scope>NUCLEOTIDE SEQUENCE [LARGE SCALE GENOMIC DNA]</scope>
    <source>
        <strain evidence="1 2">11-30S32</strain>
    </source>
</reference>
<gene>
    <name evidence="1" type="ORF">MAE30S32_14350</name>
</gene>
<dbReference type="InterPro" id="IPR011335">
    <property type="entry name" value="Restrct_endonuc-II-like"/>
</dbReference>
<dbReference type="EMBL" id="BHVU01000062">
    <property type="protein sequence ID" value="GCA92783.1"/>
    <property type="molecule type" value="Genomic_DNA"/>
</dbReference>
<dbReference type="InterPro" id="IPR011856">
    <property type="entry name" value="tRNA_endonuc-like_dom_sf"/>
</dbReference>
<dbReference type="InterPro" id="IPR014919">
    <property type="entry name" value="XisH"/>
</dbReference>
<dbReference type="Pfam" id="PF08814">
    <property type="entry name" value="XisH"/>
    <property type="match status" value="1"/>
</dbReference>
<dbReference type="GO" id="GO:0003676">
    <property type="term" value="F:nucleic acid binding"/>
    <property type="evidence" value="ECO:0007669"/>
    <property type="project" value="InterPro"/>
</dbReference>
<dbReference type="SUPFAM" id="SSF52980">
    <property type="entry name" value="Restriction endonuclease-like"/>
    <property type="match status" value="1"/>
</dbReference>
<dbReference type="AlphaFoldDB" id="A0A510PH58"/>
<name>A0A510PH58_MICAE</name>
<proteinExistence type="predicted"/>
<organism evidence="1 2">
    <name type="scientific">Microcystis aeruginosa 11-30S32</name>
    <dbReference type="NCBI Taxonomy" id="2358142"/>
    <lineage>
        <taxon>Bacteria</taxon>
        <taxon>Bacillati</taxon>
        <taxon>Cyanobacteriota</taxon>
        <taxon>Cyanophyceae</taxon>
        <taxon>Oscillatoriophycideae</taxon>
        <taxon>Chroococcales</taxon>
        <taxon>Microcystaceae</taxon>
        <taxon>Microcystis</taxon>
    </lineage>
</organism>
<sequence length="142" mass="16632">MPAKDTFHHAVRNALIKAGWTITHDPFTLEFEDVNFYVDLGAEKVIAAQKEREKVAIEIKSFLRDSIVTELHLACGQYLNYRFALSEIEPDRTLYLAIPNDTYEVFCHSRFVQRILEHYQIKIIVYNPEIEEIVEWQSTTVN</sequence>